<dbReference type="AlphaFoldDB" id="A0A6A1VPE5"/>
<keyword evidence="3" id="KW-1185">Reference proteome</keyword>
<accession>A0A6A1VPE5</accession>
<name>A0A6A1VPE5_9ROSI</name>
<dbReference type="EMBL" id="RXIC02000023">
    <property type="protein sequence ID" value="KAB1213807.1"/>
    <property type="molecule type" value="Genomic_DNA"/>
</dbReference>
<gene>
    <name evidence="2" type="ORF">CJ030_MR5G021939</name>
</gene>
<sequence length="67" mass="6951">MTDPADLASGSGNRGKVSWRGKGRGRGKRVGRTGDKNNNEGVGRVDEVVTQESVPVVPPDFGAGVSQ</sequence>
<organism evidence="2 3">
    <name type="scientific">Morella rubra</name>
    <name type="common">Chinese bayberry</name>
    <dbReference type="NCBI Taxonomy" id="262757"/>
    <lineage>
        <taxon>Eukaryota</taxon>
        <taxon>Viridiplantae</taxon>
        <taxon>Streptophyta</taxon>
        <taxon>Embryophyta</taxon>
        <taxon>Tracheophyta</taxon>
        <taxon>Spermatophyta</taxon>
        <taxon>Magnoliopsida</taxon>
        <taxon>eudicotyledons</taxon>
        <taxon>Gunneridae</taxon>
        <taxon>Pentapetalae</taxon>
        <taxon>rosids</taxon>
        <taxon>fabids</taxon>
        <taxon>Fagales</taxon>
        <taxon>Myricaceae</taxon>
        <taxon>Morella</taxon>
    </lineage>
</organism>
<proteinExistence type="predicted"/>
<reference evidence="2 3" key="1">
    <citation type="journal article" date="2019" name="Plant Biotechnol. J.">
        <title>The red bayberry genome and genetic basis of sex determination.</title>
        <authorList>
            <person name="Jia H.M."/>
            <person name="Jia H.J."/>
            <person name="Cai Q.L."/>
            <person name="Wang Y."/>
            <person name="Zhao H.B."/>
            <person name="Yang W.F."/>
            <person name="Wang G.Y."/>
            <person name="Li Y.H."/>
            <person name="Zhan D.L."/>
            <person name="Shen Y.T."/>
            <person name="Niu Q.F."/>
            <person name="Chang L."/>
            <person name="Qiu J."/>
            <person name="Zhao L."/>
            <person name="Xie H.B."/>
            <person name="Fu W.Y."/>
            <person name="Jin J."/>
            <person name="Li X.W."/>
            <person name="Jiao Y."/>
            <person name="Zhou C.C."/>
            <person name="Tu T."/>
            <person name="Chai C.Y."/>
            <person name="Gao J.L."/>
            <person name="Fan L.J."/>
            <person name="van de Weg E."/>
            <person name="Wang J.Y."/>
            <person name="Gao Z.S."/>
        </authorList>
    </citation>
    <scope>NUCLEOTIDE SEQUENCE [LARGE SCALE GENOMIC DNA]</scope>
    <source>
        <tissue evidence="2">Leaves</tissue>
    </source>
</reference>
<feature type="compositionally biased region" description="Basic and acidic residues" evidence="1">
    <location>
        <begin position="32"/>
        <end position="47"/>
    </location>
</feature>
<evidence type="ECO:0000256" key="1">
    <source>
        <dbReference type="SAM" id="MobiDB-lite"/>
    </source>
</evidence>
<protein>
    <submittedName>
        <fullName evidence="2">Uncharacterized protein</fullName>
    </submittedName>
</protein>
<evidence type="ECO:0000313" key="3">
    <source>
        <dbReference type="Proteomes" id="UP000516437"/>
    </source>
</evidence>
<evidence type="ECO:0000313" key="2">
    <source>
        <dbReference type="EMBL" id="KAB1213807.1"/>
    </source>
</evidence>
<feature type="region of interest" description="Disordered" evidence="1">
    <location>
        <begin position="1"/>
        <end position="67"/>
    </location>
</feature>
<comment type="caution">
    <text evidence="2">The sequence shown here is derived from an EMBL/GenBank/DDBJ whole genome shotgun (WGS) entry which is preliminary data.</text>
</comment>
<dbReference type="Proteomes" id="UP000516437">
    <property type="component" value="Chromosome 5"/>
</dbReference>
<feature type="compositionally biased region" description="Basic residues" evidence="1">
    <location>
        <begin position="17"/>
        <end position="31"/>
    </location>
</feature>